<dbReference type="FunFam" id="3.40.50.300:FF:001137">
    <property type="entry name" value="DEAD/DEAH box helicase"/>
    <property type="match status" value="1"/>
</dbReference>
<accession>A0A937RMW8</accession>
<organism evidence="6 7">
    <name type="scientific">Frankia nepalensis</name>
    <dbReference type="NCBI Taxonomy" id="1836974"/>
    <lineage>
        <taxon>Bacteria</taxon>
        <taxon>Bacillati</taxon>
        <taxon>Actinomycetota</taxon>
        <taxon>Actinomycetes</taxon>
        <taxon>Frankiales</taxon>
        <taxon>Frankiaceae</taxon>
        <taxon>Frankia</taxon>
    </lineage>
</organism>
<dbReference type="Pfam" id="PF22982">
    <property type="entry name" value="WHD_HRQ1"/>
    <property type="match status" value="1"/>
</dbReference>
<name>A0A937RMW8_9ACTN</name>
<evidence type="ECO:0000259" key="4">
    <source>
        <dbReference type="PROSITE" id="PS51192"/>
    </source>
</evidence>
<dbReference type="EMBL" id="JAEACQ010000374">
    <property type="protein sequence ID" value="MBL7633140.1"/>
    <property type="molecule type" value="Genomic_DNA"/>
</dbReference>
<dbReference type="CDD" id="cd18797">
    <property type="entry name" value="SF2_C_Hrq"/>
    <property type="match status" value="1"/>
</dbReference>
<dbReference type="Pfam" id="PF00270">
    <property type="entry name" value="DEAD"/>
    <property type="match status" value="1"/>
</dbReference>
<dbReference type="GO" id="GO:0003676">
    <property type="term" value="F:nucleic acid binding"/>
    <property type="evidence" value="ECO:0007669"/>
    <property type="project" value="InterPro"/>
</dbReference>
<feature type="domain" description="Helicase ATP-binding" evidence="4">
    <location>
        <begin position="67"/>
        <end position="244"/>
    </location>
</feature>
<dbReference type="InterPro" id="IPR001650">
    <property type="entry name" value="Helicase_C-like"/>
</dbReference>
<dbReference type="InterPro" id="IPR014001">
    <property type="entry name" value="Helicase_ATP-bd"/>
</dbReference>
<dbReference type="InterPro" id="IPR011545">
    <property type="entry name" value="DEAD/DEAH_box_helicase_dom"/>
</dbReference>
<dbReference type="SMART" id="SM00487">
    <property type="entry name" value="DEXDc"/>
    <property type="match status" value="1"/>
</dbReference>
<dbReference type="Pfam" id="PF09369">
    <property type="entry name" value="MZB"/>
    <property type="match status" value="1"/>
</dbReference>
<dbReference type="InterPro" id="IPR027417">
    <property type="entry name" value="P-loop_NTPase"/>
</dbReference>
<keyword evidence="6" id="KW-0378">Hydrolase</keyword>
<dbReference type="Proteomes" id="UP000604475">
    <property type="component" value="Unassembled WGS sequence"/>
</dbReference>
<dbReference type="RefSeq" id="WP_203006586.1">
    <property type="nucleotide sequence ID" value="NZ_JADWYU010000095.1"/>
</dbReference>
<gene>
    <name evidence="6" type="ORF">I7412_39505</name>
</gene>
<dbReference type="SUPFAM" id="SSF52540">
    <property type="entry name" value="P-loop containing nucleoside triphosphate hydrolases"/>
    <property type="match status" value="1"/>
</dbReference>
<evidence type="ECO:0000256" key="3">
    <source>
        <dbReference type="SAM" id="MobiDB-lite"/>
    </source>
</evidence>
<dbReference type="InterPro" id="IPR018973">
    <property type="entry name" value="MZB"/>
</dbReference>
<comment type="caution">
    <text evidence="6">The sequence shown here is derived from an EMBL/GenBank/DDBJ whole genome shotgun (WGS) entry which is preliminary data.</text>
</comment>
<proteinExistence type="predicted"/>
<keyword evidence="6" id="KW-0347">Helicase</keyword>
<feature type="compositionally biased region" description="Gly residues" evidence="3">
    <location>
        <begin position="353"/>
        <end position="363"/>
    </location>
</feature>
<evidence type="ECO:0000313" key="6">
    <source>
        <dbReference type="EMBL" id="MBL7633140.1"/>
    </source>
</evidence>
<feature type="region of interest" description="Disordered" evidence="3">
    <location>
        <begin position="347"/>
        <end position="368"/>
    </location>
</feature>
<feature type="domain" description="Helicase C-terminal" evidence="5">
    <location>
        <begin position="378"/>
        <end position="531"/>
    </location>
</feature>
<reference evidence="6" key="1">
    <citation type="submission" date="2020-12" db="EMBL/GenBank/DDBJ databases">
        <title>Genomic characterization of non-nitrogen-fixing Frankia strains.</title>
        <authorList>
            <person name="Carlos-Shanley C."/>
            <person name="Guerra T."/>
            <person name="Hahn D."/>
        </authorList>
    </citation>
    <scope>NUCLEOTIDE SEQUENCE</scope>
    <source>
        <strain evidence="6">CN6</strain>
    </source>
</reference>
<dbReference type="NCBIfam" id="TIGR03817">
    <property type="entry name" value="DECH_helic"/>
    <property type="match status" value="1"/>
</dbReference>
<dbReference type="InterPro" id="IPR055227">
    <property type="entry name" value="HRQ1_WHD"/>
</dbReference>
<dbReference type="GO" id="GO:0006289">
    <property type="term" value="P:nucleotide-excision repair"/>
    <property type="evidence" value="ECO:0007669"/>
    <property type="project" value="TreeGrafter"/>
</dbReference>
<dbReference type="GO" id="GO:0043138">
    <property type="term" value="F:3'-5' DNA helicase activity"/>
    <property type="evidence" value="ECO:0007669"/>
    <property type="project" value="TreeGrafter"/>
</dbReference>
<evidence type="ECO:0000259" key="5">
    <source>
        <dbReference type="PROSITE" id="PS51194"/>
    </source>
</evidence>
<dbReference type="PROSITE" id="PS51192">
    <property type="entry name" value="HELICASE_ATP_BIND_1"/>
    <property type="match status" value="1"/>
</dbReference>
<protein>
    <submittedName>
        <fullName evidence="6">DEAD/DEAH box helicase</fullName>
    </submittedName>
</protein>
<dbReference type="GO" id="GO:0005524">
    <property type="term" value="F:ATP binding"/>
    <property type="evidence" value="ECO:0007669"/>
    <property type="project" value="UniProtKB-KW"/>
</dbReference>
<dbReference type="SMART" id="SM00490">
    <property type="entry name" value="HELICc"/>
    <property type="match status" value="1"/>
</dbReference>
<dbReference type="GO" id="GO:0036297">
    <property type="term" value="P:interstrand cross-link repair"/>
    <property type="evidence" value="ECO:0007669"/>
    <property type="project" value="TreeGrafter"/>
</dbReference>
<dbReference type="PROSITE" id="PS51194">
    <property type="entry name" value="HELICASE_CTER"/>
    <property type="match status" value="1"/>
</dbReference>
<dbReference type="PANTHER" id="PTHR47957:SF3">
    <property type="entry name" value="ATP-DEPENDENT HELICASE HRQ1"/>
    <property type="match status" value="1"/>
</dbReference>
<sequence>MGDDRGSEILSRLRADRRRDRCVTHVERVPARAGAAVDWPDWVDPLLLGRLRAAGVTAPWSHQAAAAQAAHEGRGVVLATGTASGKSLGYLLPVLSGLLADPGARALYLAPTKALAHDQLRAVRALALTAVRAASYDGDTPTTERDWVRAHATFVLTNPDMLHRGILPGHRRFAPFLRGLRYVVIDECHGYRGVFGAHVAQVLRRLRRVCARYGSQPVFLLASATVADPGVSARRLTGVDVEVVDEDGSPRGATDFVLYEPPLFLTAPTRAPADAPGGLPAAEAAASAVGASVNRVSPAGVSAAGVSAAGGAAVGRAVAAGAAVVAREGTGTRGETDVAIGTGAGVRAWAGEPGEGPGPGAGENGAPVRRSATAEAGDLLADLVADGVRTLVFVRSRRAAEVVASSARRALGLVAPELGDRVAAYRAGYLAEERRALEARLRSGDLLGVATTSALELGVDVSGLDATVTAGYPGTLASLWQQAGRAGRAGQGALAVLVARDDPLDTYLVHHPEAVFGRPVEATVFDPDNPYVLGPQLECAAAELPVTEADLELFGPAARAVLDDLVRRGRLRRRPNGWFWTQRHRPDVDIRGVGGAPVRIVESATGRLLGTVDAATSHSTVHPGAVYLHQGVSFVVDELDLDESVAFVTHAAPDWTTTARDHTDIRILEATRSRPVDDGLTVYFGAVEVTSQVVGYQRRLITTGEVLGDVPLDLPPRHLRTRGVWYVVSDQLLERAGVAPAEVPGAVHAAEHAAIGLLPLFATCDRWDIGGVSTALHPDTGQTTVFVYDGHPGGAGFAERGFGRFTPWLTATRDAVAACECPNGCPSCVQSPKCGNGNEPLDKSAAVRLLDSMLARLGPA</sequence>
<dbReference type="Gene3D" id="3.40.50.300">
    <property type="entry name" value="P-loop containing nucleotide triphosphate hydrolases"/>
    <property type="match status" value="2"/>
</dbReference>
<dbReference type="Pfam" id="PF00271">
    <property type="entry name" value="Helicase_C"/>
    <property type="match status" value="1"/>
</dbReference>
<dbReference type="CDD" id="cd17923">
    <property type="entry name" value="DEXHc_Hrq1-like"/>
    <property type="match status" value="1"/>
</dbReference>
<evidence type="ECO:0000256" key="1">
    <source>
        <dbReference type="ARBA" id="ARBA00022741"/>
    </source>
</evidence>
<keyword evidence="7" id="KW-1185">Reference proteome</keyword>
<dbReference type="PANTHER" id="PTHR47957">
    <property type="entry name" value="ATP-DEPENDENT HELICASE HRQ1"/>
    <property type="match status" value="1"/>
</dbReference>
<keyword evidence="1" id="KW-0547">Nucleotide-binding</keyword>
<evidence type="ECO:0000313" key="7">
    <source>
        <dbReference type="Proteomes" id="UP000604475"/>
    </source>
</evidence>
<dbReference type="AlphaFoldDB" id="A0A937RMW8"/>
<keyword evidence="2" id="KW-0067">ATP-binding</keyword>
<evidence type="ECO:0000256" key="2">
    <source>
        <dbReference type="ARBA" id="ARBA00022840"/>
    </source>
</evidence>
<dbReference type="InterPro" id="IPR022307">
    <property type="entry name" value="Helicase_put_actinobac"/>
</dbReference>